<feature type="transmembrane region" description="Helical" evidence="1">
    <location>
        <begin position="118"/>
        <end position="139"/>
    </location>
</feature>
<reference evidence="3" key="1">
    <citation type="journal article" date="2019" name="Int. J. Syst. Evol. Microbiol.">
        <title>The Global Catalogue of Microorganisms (GCM) 10K type strain sequencing project: providing services to taxonomists for standard genome sequencing and annotation.</title>
        <authorList>
            <consortium name="The Broad Institute Genomics Platform"/>
            <consortium name="The Broad Institute Genome Sequencing Center for Infectious Disease"/>
            <person name="Wu L."/>
            <person name="Ma J."/>
        </authorList>
    </citation>
    <scope>NUCLEOTIDE SEQUENCE [LARGE SCALE GENOMIC DNA]</scope>
    <source>
        <strain evidence="3">CGMCC 1.13587</strain>
    </source>
</reference>
<feature type="transmembrane region" description="Helical" evidence="1">
    <location>
        <begin position="377"/>
        <end position="396"/>
    </location>
</feature>
<comment type="caution">
    <text evidence="2">The sequence shown here is derived from an EMBL/GenBank/DDBJ whole genome shotgun (WGS) entry which is preliminary data.</text>
</comment>
<feature type="transmembrane region" description="Helical" evidence="1">
    <location>
        <begin position="353"/>
        <end position="371"/>
    </location>
</feature>
<keyword evidence="1" id="KW-1133">Transmembrane helix</keyword>
<accession>A0ABW0T0G9</accession>
<feature type="transmembrane region" description="Helical" evidence="1">
    <location>
        <begin position="90"/>
        <end position="111"/>
    </location>
</feature>
<dbReference type="InterPro" id="IPR010640">
    <property type="entry name" value="Low_temperature_requirement_A"/>
</dbReference>
<organism evidence="2 3">
    <name type="scientific">Rhodanobacter terrae</name>
    <dbReference type="NCBI Taxonomy" id="418647"/>
    <lineage>
        <taxon>Bacteria</taxon>
        <taxon>Pseudomonadati</taxon>
        <taxon>Pseudomonadota</taxon>
        <taxon>Gammaproteobacteria</taxon>
        <taxon>Lysobacterales</taxon>
        <taxon>Rhodanobacteraceae</taxon>
        <taxon>Rhodanobacter</taxon>
    </lineage>
</organism>
<feature type="transmembrane region" description="Helical" evidence="1">
    <location>
        <begin position="151"/>
        <end position="171"/>
    </location>
</feature>
<evidence type="ECO:0000313" key="3">
    <source>
        <dbReference type="Proteomes" id="UP001596111"/>
    </source>
</evidence>
<keyword evidence="1" id="KW-0472">Membrane</keyword>
<keyword evidence="1" id="KW-0812">Transmembrane</keyword>
<feature type="transmembrane region" description="Helical" evidence="1">
    <location>
        <begin position="178"/>
        <end position="197"/>
    </location>
</feature>
<protein>
    <submittedName>
        <fullName evidence="2">Low temperature requirement protein A</fullName>
    </submittedName>
</protein>
<feature type="transmembrane region" description="Helical" evidence="1">
    <location>
        <begin position="58"/>
        <end position="78"/>
    </location>
</feature>
<feature type="transmembrane region" description="Helical" evidence="1">
    <location>
        <begin position="320"/>
        <end position="341"/>
    </location>
</feature>
<keyword evidence="3" id="KW-1185">Reference proteome</keyword>
<dbReference type="Proteomes" id="UP001596111">
    <property type="component" value="Unassembled WGS sequence"/>
</dbReference>
<evidence type="ECO:0000313" key="2">
    <source>
        <dbReference type="EMBL" id="MFC5582856.1"/>
    </source>
</evidence>
<proteinExistence type="predicted"/>
<name>A0ABW0T0G9_9GAMM</name>
<dbReference type="EMBL" id="JBHSNG010000025">
    <property type="protein sequence ID" value="MFC5582856.1"/>
    <property type="molecule type" value="Genomic_DNA"/>
</dbReference>
<dbReference type="PANTHER" id="PTHR36840:SF1">
    <property type="entry name" value="BLL5714 PROTEIN"/>
    <property type="match status" value="1"/>
</dbReference>
<feature type="transmembrane region" description="Helical" evidence="1">
    <location>
        <begin position="247"/>
        <end position="268"/>
    </location>
</feature>
<dbReference type="Pfam" id="PF06772">
    <property type="entry name" value="LtrA"/>
    <property type="match status" value="1"/>
</dbReference>
<dbReference type="RefSeq" id="WP_377329339.1">
    <property type="nucleotide sequence ID" value="NZ_JBHSNG010000025.1"/>
</dbReference>
<sequence>MSIHTPASPASPPAGRSLLRSRAAGAHVRVTNIELFFDLVFVYAVTQLSHTLLHGLNLINALQVLLLFLAVWWVWVFTSWVTNWLDPERPLVRLLLLVLMLAGLLLSIALPDAFAGRGLLFAGTYVFMQVGRTLFMLWALGDAAPANTRNFQRITVWLVSSGVLWLAGGWLHGQWRAWCWIVALALEYIGPALAFAVPGLGRSSTSDWDIDGGHLAERCSQFVIIALGESVLVTGSSFADTWSQPQALLAFVSAFVGSVAMWWIYFDLGAERGSVAIRHAPDPGRTARIAYTYLHLLIVAGIIVAAVADELTLRDSLRHVDAVGSAVLIGGPALYLAGNAWFKKAVNSTNLPLSHLIGMGLLAALAAAVAWQPPSVLALGLATTLVLVLVALWETVSLRHLRQKLHDSSIL</sequence>
<evidence type="ECO:0000256" key="1">
    <source>
        <dbReference type="SAM" id="Phobius"/>
    </source>
</evidence>
<dbReference type="PANTHER" id="PTHR36840">
    <property type="entry name" value="BLL5714 PROTEIN"/>
    <property type="match status" value="1"/>
</dbReference>
<gene>
    <name evidence="2" type="ORF">ACFPPB_17205</name>
</gene>
<feature type="transmembrane region" description="Helical" evidence="1">
    <location>
        <begin position="289"/>
        <end position="308"/>
    </location>
</feature>